<dbReference type="InterPro" id="IPR036388">
    <property type="entry name" value="WH-like_DNA-bd_sf"/>
</dbReference>
<protein>
    <submittedName>
        <fullName evidence="3">Transcriptional regulator</fullName>
    </submittedName>
</protein>
<gene>
    <name evidence="3" type="ORF">GCM10010978_19020</name>
</gene>
<keyword evidence="1" id="KW-0238">DNA-binding</keyword>
<dbReference type="InterPro" id="IPR001845">
    <property type="entry name" value="HTH_ArsR_DNA-bd_dom"/>
</dbReference>
<dbReference type="Proteomes" id="UP000602050">
    <property type="component" value="Unassembled WGS sequence"/>
</dbReference>
<dbReference type="Gene3D" id="3.30.1380.20">
    <property type="entry name" value="Trafficking protein particle complex subunit 3"/>
    <property type="match status" value="1"/>
</dbReference>
<reference evidence="3" key="2">
    <citation type="submission" date="2020-09" db="EMBL/GenBank/DDBJ databases">
        <authorList>
            <person name="Sun Q."/>
            <person name="Zhou Y."/>
        </authorList>
    </citation>
    <scope>NUCLEOTIDE SEQUENCE</scope>
    <source>
        <strain evidence="3">CGMCC 1.12360</strain>
    </source>
</reference>
<keyword evidence="4" id="KW-1185">Reference proteome</keyword>
<name>A0A8J2TM59_9BACI</name>
<evidence type="ECO:0000313" key="4">
    <source>
        <dbReference type="Proteomes" id="UP000602050"/>
    </source>
</evidence>
<dbReference type="Gene3D" id="1.10.10.10">
    <property type="entry name" value="Winged helix-like DNA-binding domain superfamily/Winged helix DNA-binding domain"/>
    <property type="match status" value="1"/>
</dbReference>
<dbReference type="GO" id="GO:0003700">
    <property type="term" value="F:DNA-binding transcription factor activity"/>
    <property type="evidence" value="ECO:0007669"/>
    <property type="project" value="InterPro"/>
</dbReference>
<comment type="caution">
    <text evidence="3">The sequence shown here is derived from an EMBL/GenBank/DDBJ whole genome shotgun (WGS) entry which is preliminary data.</text>
</comment>
<evidence type="ECO:0000259" key="2">
    <source>
        <dbReference type="SMART" id="SM00418"/>
    </source>
</evidence>
<proteinExistence type="predicted"/>
<dbReference type="SUPFAM" id="SSF46785">
    <property type="entry name" value="Winged helix' DNA-binding domain"/>
    <property type="match status" value="1"/>
</dbReference>
<feature type="domain" description="HTH arsR-type" evidence="2">
    <location>
        <begin position="6"/>
        <end position="88"/>
    </location>
</feature>
<dbReference type="CDD" id="cd00090">
    <property type="entry name" value="HTH_ARSR"/>
    <property type="match status" value="1"/>
</dbReference>
<dbReference type="RefSeq" id="WP_188392169.1">
    <property type="nucleotide sequence ID" value="NZ_BMEV01000032.1"/>
</dbReference>
<sequence>MEQTLKITNVLSDPTRFHIYEYLVEHHKEVSVNEIAKQFDIHPNVARLHLSKLEDVRMVTSYSKKTGKGGRPSRVYRLSDRVVELNFPHRDYKLLSSIMIESMAELGETGKTIIYETGKKYGMDVMKDEKIRAENMSTEEKIKLLEDASFLLGMYSNFNYDNENNRVYFEVNNCPFKELASTNQEMVCSMHNAFIQGMFESLFDDVELITKHNMFEAGCENCAYVANLKLVK</sequence>
<dbReference type="Pfam" id="PF18546">
    <property type="entry name" value="MetOD1"/>
    <property type="match status" value="1"/>
</dbReference>
<evidence type="ECO:0000313" key="3">
    <source>
        <dbReference type="EMBL" id="GFZ77669.1"/>
    </source>
</evidence>
<dbReference type="SMART" id="SM00418">
    <property type="entry name" value="HTH_ARSR"/>
    <property type="match status" value="1"/>
</dbReference>
<reference evidence="3" key="1">
    <citation type="journal article" date="2014" name="Int. J. Syst. Evol. Microbiol.">
        <title>Complete genome sequence of Corynebacterium casei LMG S-19264T (=DSM 44701T), isolated from a smear-ripened cheese.</title>
        <authorList>
            <consortium name="US DOE Joint Genome Institute (JGI-PGF)"/>
            <person name="Walter F."/>
            <person name="Albersmeier A."/>
            <person name="Kalinowski J."/>
            <person name="Ruckert C."/>
        </authorList>
    </citation>
    <scope>NUCLEOTIDE SEQUENCE</scope>
    <source>
        <strain evidence="3">CGMCC 1.12360</strain>
    </source>
</reference>
<evidence type="ECO:0000256" key="1">
    <source>
        <dbReference type="ARBA" id="ARBA00023125"/>
    </source>
</evidence>
<dbReference type="AlphaFoldDB" id="A0A8J2TM59"/>
<accession>A0A8J2TM59</accession>
<dbReference type="GO" id="GO:0003677">
    <property type="term" value="F:DNA binding"/>
    <property type="evidence" value="ECO:0007669"/>
    <property type="project" value="UniProtKB-KW"/>
</dbReference>
<dbReference type="EMBL" id="BMEV01000032">
    <property type="protein sequence ID" value="GFZ77669.1"/>
    <property type="molecule type" value="Genomic_DNA"/>
</dbReference>
<dbReference type="InterPro" id="IPR041359">
    <property type="entry name" value="MetOD1"/>
</dbReference>
<dbReference type="Pfam" id="PF12840">
    <property type="entry name" value="HTH_20"/>
    <property type="match status" value="1"/>
</dbReference>
<dbReference type="InterPro" id="IPR036390">
    <property type="entry name" value="WH_DNA-bd_sf"/>
</dbReference>
<organism evidence="3 4">
    <name type="scientific">Compostibacillus humi</name>
    <dbReference type="NCBI Taxonomy" id="1245525"/>
    <lineage>
        <taxon>Bacteria</taxon>
        <taxon>Bacillati</taxon>
        <taxon>Bacillota</taxon>
        <taxon>Bacilli</taxon>
        <taxon>Bacillales</taxon>
        <taxon>Bacillaceae</taxon>
        <taxon>Compostibacillus</taxon>
    </lineage>
</organism>
<dbReference type="InterPro" id="IPR011991">
    <property type="entry name" value="ArsR-like_HTH"/>
</dbReference>